<evidence type="ECO:0000313" key="3">
    <source>
        <dbReference type="Proteomes" id="UP000287651"/>
    </source>
</evidence>
<protein>
    <recommendedName>
        <fullName evidence="4">Secreted protein</fullName>
    </recommendedName>
</protein>
<evidence type="ECO:0008006" key="4">
    <source>
        <dbReference type="Google" id="ProtNLM"/>
    </source>
</evidence>
<dbReference type="EMBL" id="AMZH03004115">
    <property type="protein sequence ID" value="RRT70140.1"/>
    <property type="molecule type" value="Genomic_DNA"/>
</dbReference>
<accession>A0A427A1M2</accession>
<evidence type="ECO:0000256" key="1">
    <source>
        <dbReference type="SAM" id="SignalP"/>
    </source>
</evidence>
<feature type="chain" id="PRO_5019270140" description="Secreted protein" evidence="1">
    <location>
        <begin position="24"/>
        <end position="92"/>
    </location>
</feature>
<reference evidence="2 3" key="1">
    <citation type="journal article" date="2014" name="Agronomy (Basel)">
        <title>A Draft Genome Sequence for Ensete ventricosum, the Drought-Tolerant Tree Against Hunger.</title>
        <authorList>
            <person name="Harrison J."/>
            <person name="Moore K.A."/>
            <person name="Paszkiewicz K."/>
            <person name="Jones T."/>
            <person name="Grant M."/>
            <person name="Ambacheew D."/>
            <person name="Muzemil S."/>
            <person name="Studholme D.J."/>
        </authorList>
    </citation>
    <scope>NUCLEOTIDE SEQUENCE [LARGE SCALE GENOMIC DNA]</scope>
</reference>
<sequence>MTSGVRRLSLTCVSLCYATTTDGANPEPTRPHVRNLLCGTPCVLGWGRGHHSSCSRAHLALGLPADDEPSRRSHFWTVLKIDLRLSYELLDP</sequence>
<dbReference type="AlphaFoldDB" id="A0A427A1M2"/>
<gene>
    <name evidence="2" type="ORF">B296_00017860</name>
</gene>
<feature type="signal peptide" evidence="1">
    <location>
        <begin position="1"/>
        <end position="23"/>
    </location>
</feature>
<proteinExistence type="predicted"/>
<name>A0A427A1M2_ENSVE</name>
<organism evidence="2 3">
    <name type="scientific">Ensete ventricosum</name>
    <name type="common">Abyssinian banana</name>
    <name type="synonym">Musa ensete</name>
    <dbReference type="NCBI Taxonomy" id="4639"/>
    <lineage>
        <taxon>Eukaryota</taxon>
        <taxon>Viridiplantae</taxon>
        <taxon>Streptophyta</taxon>
        <taxon>Embryophyta</taxon>
        <taxon>Tracheophyta</taxon>
        <taxon>Spermatophyta</taxon>
        <taxon>Magnoliopsida</taxon>
        <taxon>Liliopsida</taxon>
        <taxon>Zingiberales</taxon>
        <taxon>Musaceae</taxon>
        <taxon>Ensete</taxon>
    </lineage>
</organism>
<keyword evidence="1" id="KW-0732">Signal</keyword>
<evidence type="ECO:0000313" key="2">
    <source>
        <dbReference type="EMBL" id="RRT70140.1"/>
    </source>
</evidence>
<dbReference type="Proteomes" id="UP000287651">
    <property type="component" value="Unassembled WGS sequence"/>
</dbReference>
<comment type="caution">
    <text evidence="2">The sequence shown here is derived from an EMBL/GenBank/DDBJ whole genome shotgun (WGS) entry which is preliminary data.</text>
</comment>